<proteinExistence type="predicted"/>
<reference evidence="1" key="2">
    <citation type="journal article" date="2015" name="Fish Shellfish Immunol.">
        <title>Early steps in the European eel (Anguilla anguilla)-Vibrio vulnificus interaction in the gills: Role of the RtxA13 toxin.</title>
        <authorList>
            <person name="Callol A."/>
            <person name="Pajuelo D."/>
            <person name="Ebbesson L."/>
            <person name="Teles M."/>
            <person name="MacKenzie S."/>
            <person name="Amaro C."/>
        </authorList>
    </citation>
    <scope>NUCLEOTIDE SEQUENCE</scope>
</reference>
<dbReference type="AlphaFoldDB" id="A0A0E9PNU7"/>
<name>A0A0E9PNU7_ANGAN</name>
<reference evidence="1" key="1">
    <citation type="submission" date="2014-11" db="EMBL/GenBank/DDBJ databases">
        <authorList>
            <person name="Amaro Gonzalez C."/>
        </authorList>
    </citation>
    <scope>NUCLEOTIDE SEQUENCE</scope>
</reference>
<evidence type="ECO:0000313" key="1">
    <source>
        <dbReference type="EMBL" id="JAH05967.1"/>
    </source>
</evidence>
<accession>A0A0E9PNU7</accession>
<dbReference type="EMBL" id="GBXM01102610">
    <property type="protein sequence ID" value="JAH05967.1"/>
    <property type="molecule type" value="Transcribed_RNA"/>
</dbReference>
<protein>
    <submittedName>
        <fullName evidence="1">Uncharacterized protein</fullName>
    </submittedName>
</protein>
<sequence>MTTAIIKRSFTGRHLNARCHMTLSFPSC</sequence>
<organism evidence="1">
    <name type="scientific">Anguilla anguilla</name>
    <name type="common">European freshwater eel</name>
    <name type="synonym">Muraena anguilla</name>
    <dbReference type="NCBI Taxonomy" id="7936"/>
    <lineage>
        <taxon>Eukaryota</taxon>
        <taxon>Metazoa</taxon>
        <taxon>Chordata</taxon>
        <taxon>Craniata</taxon>
        <taxon>Vertebrata</taxon>
        <taxon>Euteleostomi</taxon>
        <taxon>Actinopterygii</taxon>
        <taxon>Neopterygii</taxon>
        <taxon>Teleostei</taxon>
        <taxon>Anguilliformes</taxon>
        <taxon>Anguillidae</taxon>
        <taxon>Anguilla</taxon>
    </lineage>
</organism>